<dbReference type="EMBL" id="CP025084">
    <property type="protein sequence ID" value="AUH06146.1"/>
    <property type="molecule type" value="Genomic_DNA"/>
</dbReference>
<evidence type="ECO:0000256" key="3">
    <source>
        <dbReference type="ARBA" id="ARBA00022927"/>
    </source>
</evidence>
<dbReference type="GO" id="GO:0016020">
    <property type="term" value="C:membrane"/>
    <property type="evidence" value="ECO:0007669"/>
    <property type="project" value="UniProtKB-SubCell"/>
</dbReference>
<comment type="subcellular location">
    <subcellularLocation>
        <location evidence="1">Membrane</location>
        <topology evidence="1">Single-pass membrane protein</topology>
    </subcellularLocation>
</comment>
<keyword evidence="2" id="KW-0813">Transport</keyword>
<gene>
    <name evidence="5" type="ORF">CWC46_19655</name>
    <name evidence="6" type="ORF">Ser39006_019655</name>
</gene>
<dbReference type="AlphaFoldDB" id="A0A2I5TNK2"/>
<protein>
    <submittedName>
        <fullName evidence="6">Prepilin-type cleavage/methylation domain-containing protein</fullName>
    </submittedName>
</protein>
<dbReference type="OrthoDB" id="7065799at2"/>
<evidence type="ECO:0000256" key="2">
    <source>
        <dbReference type="ARBA" id="ARBA00022448"/>
    </source>
</evidence>
<dbReference type="KEGG" id="sera:Ser39006_019655"/>
<dbReference type="Pfam" id="PF07963">
    <property type="entry name" value="N_methyl"/>
    <property type="match status" value="1"/>
</dbReference>
<dbReference type="RefSeq" id="WP_021014842.1">
    <property type="nucleotide sequence ID" value="NZ_CP025084.1"/>
</dbReference>
<keyword evidence="7" id="KW-1185">Reference proteome</keyword>
<keyword evidence="4" id="KW-0472">Membrane</keyword>
<reference evidence="6" key="4">
    <citation type="submission" date="2017-11" db="EMBL/GenBank/DDBJ databases">
        <title>Complete genome sequence of Serratia sp. ATCC 39006.</title>
        <authorList>
            <person name="Hampton H.G."/>
            <person name="Jackson S.A."/>
            <person name="Jauregui R."/>
            <person name="Poulter G.T.M."/>
            <person name="Salmond G.P.C."/>
            <person name="Fineran P.C."/>
        </authorList>
    </citation>
    <scope>NUCLEOTIDE SEQUENCE</scope>
    <source>
        <strain evidence="6">ATCC 39006</strain>
    </source>
</reference>
<reference evidence="5 8" key="3">
    <citation type="submission" date="2017-11" db="EMBL/GenBank/DDBJ databases">
        <title>Complete genome sequence of Serratia sp. ATCC 39006 LacA.</title>
        <authorList>
            <person name="Hampton H.G."/>
            <person name="Jackson S.A."/>
            <person name="Jauregui R."/>
            <person name="Poulter G.T.M."/>
            <person name="Salmond G.P.C."/>
            <person name="Fineran P.C."/>
        </authorList>
    </citation>
    <scope>NUCLEOTIDE SEQUENCE [LARGE SCALE GENOMIC DNA]</scope>
    <source>
        <strain evidence="5 8">ATCC 39006</strain>
    </source>
</reference>
<dbReference type="EMBL" id="CP025085">
    <property type="protein sequence ID" value="AUH01823.1"/>
    <property type="molecule type" value="Genomic_DNA"/>
</dbReference>
<reference evidence="6 7" key="1">
    <citation type="journal article" date="2013" name="Genome Announc.">
        <title>Draft genome sequence of Serratia sp. strain ATCC 39006, a model bacterium for analysis of the biosynthesis and regulation of prodigiosin, a carbapenem, and gas vesicles.</title>
        <authorList>
            <person name="Fineran P.C."/>
            <person name="Iglesias Cans M.C."/>
            <person name="Ramsay J.P."/>
            <person name="Wilf N.M."/>
            <person name="Cossyleon D."/>
            <person name="McNeil M.B."/>
            <person name="Williamson N.R."/>
            <person name="Monson R.E."/>
            <person name="Becher S.A."/>
            <person name="Stanton J.A."/>
            <person name="Brugger K."/>
            <person name="Brown S.D."/>
            <person name="Salmond G.P."/>
        </authorList>
    </citation>
    <scope>NUCLEOTIDE SEQUENCE [LARGE SCALE GENOMIC DNA]</scope>
    <source>
        <strain evidence="6">ATCC 39006</strain>
        <strain evidence="7">ATCC 39006 / SC 11482</strain>
    </source>
</reference>
<evidence type="ECO:0000313" key="5">
    <source>
        <dbReference type="EMBL" id="AUH01823.1"/>
    </source>
</evidence>
<evidence type="ECO:0000256" key="1">
    <source>
        <dbReference type="ARBA" id="ARBA00004167"/>
    </source>
</evidence>
<dbReference type="GO" id="GO:0015031">
    <property type="term" value="P:protein transport"/>
    <property type="evidence" value="ECO:0007669"/>
    <property type="project" value="UniProtKB-KW"/>
</dbReference>
<dbReference type="NCBIfam" id="TIGR02532">
    <property type="entry name" value="IV_pilin_GFxxxE"/>
    <property type="match status" value="1"/>
</dbReference>
<reference evidence="6" key="2">
    <citation type="submission" date="2013-09" db="EMBL/GenBank/DDBJ databases">
        <authorList>
            <person name="Wang G."/>
            <person name="Yang Y."/>
            <person name="Su Y."/>
        </authorList>
    </citation>
    <scope>NUCLEOTIDE SEQUENCE</scope>
    <source>
        <strain evidence="6">ATCC 39006</strain>
    </source>
</reference>
<dbReference type="Proteomes" id="UP000233778">
    <property type="component" value="Chromosome"/>
</dbReference>
<evidence type="ECO:0000256" key="4">
    <source>
        <dbReference type="SAM" id="Phobius"/>
    </source>
</evidence>
<sequence>MKKRKGWQQGFTLPELLMVMTIVGLLAGGGLHSWLGYRQALILEQGARQLLSFIARIQANAYWHNETYSVWIKQSGDRWCVGSGPEMPVCPPDSSKYHTRSAEHIDLAETTADQFLFYGFRNTAQSGHLTLSNPAGRVRLVISVRGRLRLCSESQPVLAISVC</sequence>
<organism evidence="6 7">
    <name type="scientific">Serratia sp. (strain ATCC 39006)</name>
    <name type="common">Prodigiosinella confusarubida</name>
    <dbReference type="NCBI Taxonomy" id="104623"/>
    <lineage>
        <taxon>Bacteria</taxon>
        <taxon>Pseudomonadati</taxon>
        <taxon>Pseudomonadota</taxon>
        <taxon>Gammaproteobacteria</taxon>
        <taxon>Enterobacterales</taxon>
        <taxon>Pectobacteriaceae</taxon>
        <taxon>Prodigiosinella</taxon>
    </lineage>
</organism>
<keyword evidence="4" id="KW-0812">Transmembrane</keyword>
<dbReference type="InterPro" id="IPR012902">
    <property type="entry name" value="N_methyl_site"/>
</dbReference>
<accession>A0A2I5TNK2</accession>
<dbReference type="NCBIfam" id="NF007800">
    <property type="entry name" value="PRK10506.1"/>
    <property type="match status" value="1"/>
</dbReference>
<name>A0A2I5TNK2_SERS3</name>
<evidence type="ECO:0000313" key="8">
    <source>
        <dbReference type="Proteomes" id="UP000233778"/>
    </source>
</evidence>
<proteinExistence type="predicted"/>
<evidence type="ECO:0000313" key="6">
    <source>
        <dbReference type="EMBL" id="AUH06146.1"/>
    </source>
</evidence>
<keyword evidence="4" id="KW-1133">Transmembrane helix</keyword>
<dbReference type="KEGG" id="serq:CWC46_19655"/>
<dbReference type="SUPFAM" id="SSF54523">
    <property type="entry name" value="Pili subunits"/>
    <property type="match status" value="1"/>
</dbReference>
<evidence type="ECO:0000313" key="7">
    <source>
        <dbReference type="Proteomes" id="UP000017700"/>
    </source>
</evidence>
<dbReference type="Proteomes" id="UP000017700">
    <property type="component" value="Chromosome"/>
</dbReference>
<dbReference type="STRING" id="104623.Ser39006_01574"/>
<keyword evidence="3" id="KW-0653">Protein transport</keyword>
<dbReference type="InterPro" id="IPR045584">
    <property type="entry name" value="Pilin-like"/>
</dbReference>
<feature type="transmembrane region" description="Helical" evidence="4">
    <location>
        <begin position="12"/>
        <end position="35"/>
    </location>
</feature>